<dbReference type="AlphaFoldDB" id="A0A1R2BJ34"/>
<keyword evidence="1 3" id="KW-0853">WD repeat</keyword>
<keyword evidence="2" id="KW-0677">Repeat</keyword>
<evidence type="ECO:0000313" key="4">
    <source>
        <dbReference type="EMBL" id="OMJ76782.1"/>
    </source>
</evidence>
<dbReference type="SUPFAM" id="SSF50978">
    <property type="entry name" value="WD40 repeat-like"/>
    <property type="match status" value="1"/>
</dbReference>
<accession>A0A1R2BJ34</accession>
<dbReference type="InterPro" id="IPR036322">
    <property type="entry name" value="WD40_repeat_dom_sf"/>
</dbReference>
<dbReference type="PROSITE" id="PS50294">
    <property type="entry name" value="WD_REPEATS_REGION"/>
    <property type="match status" value="2"/>
</dbReference>
<evidence type="ECO:0000313" key="5">
    <source>
        <dbReference type="Proteomes" id="UP000187209"/>
    </source>
</evidence>
<dbReference type="Gene3D" id="2.130.10.10">
    <property type="entry name" value="YVTN repeat-like/Quinoprotein amine dehydrogenase"/>
    <property type="match status" value="1"/>
</dbReference>
<dbReference type="InterPro" id="IPR019775">
    <property type="entry name" value="WD40_repeat_CS"/>
</dbReference>
<evidence type="ECO:0000256" key="3">
    <source>
        <dbReference type="PROSITE-ProRule" id="PRU00221"/>
    </source>
</evidence>
<dbReference type="SMART" id="SM00320">
    <property type="entry name" value="WD40"/>
    <property type="match status" value="2"/>
</dbReference>
<dbReference type="Proteomes" id="UP000187209">
    <property type="component" value="Unassembled WGS sequence"/>
</dbReference>
<sequence>MINNQLEAVFQGHTDIVWGVDITSDNKLLVSASFDKTVRIWNLVNKAQEAVLYGHTDKVYRVFISYGNKFIVSRSEDKTLRIWSLLTKNTEAIIKTSDNAMYASGIPSKLKNKIYLCTGFGISTLNIDENRIDHEVFFEKIFEEFYYRDSNFEDQFLPKISFTNS</sequence>
<proteinExistence type="predicted"/>
<keyword evidence="5" id="KW-1185">Reference proteome</keyword>
<evidence type="ECO:0000256" key="1">
    <source>
        <dbReference type="ARBA" id="ARBA00022574"/>
    </source>
</evidence>
<comment type="caution">
    <text evidence="4">The sequence shown here is derived from an EMBL/GenBank/DDBJ whole genome shotgun (WGS) entry which is preliminary data.</text>
</comment>
<gene>
    <name evidence="4" type="ORF">SteCoe_23799</name>
</gene>
<evidence type="ECO:0000256" key="2">
    <source>
        <dbReference type="ARBA" id="ARBA00022737"/>
    </source>
</evidence>
<dbReference type="OrthoDB" id="308449at2759"/>
<dbReference type="EMBL" id="MPUH01000612">
    <property type="protein sequence ID" value="OMJ76782.1"/>
    <property type="molecule type" value="Genomic_DNA"/>
</dbReference>
<feature type="repeat" description="WD" evidence="3">
    <location>
        <begin position="52"/>
        <end position="93"/>
    </location>
</feature>
<dbReference type="PROSITE" id="PS50082">
    <property type="entry name" value="WD_REPEATS_2"/>
    <property type="match status" value="2"/>
</dbReference>
<dbReference type="Pfam" id="PF00400">
    <property type="entry name" value="WD40"/>
    <property type="match status" value="2"/>
</dbReference>
<dbReference type="InterPro" id="IPR001680">
    <property type="entry name" value="WD40_rpt"/>
</dbReference>
<feature type="repeat" description="WD" evidence="3">
    <location>
        <begin position="10"/>
        <end position="51"/>
    </location>
</feature>
<name>A0A1R2BJ34_9CILI</name>
<dbReference type="PANTHER" id="PTHR19879:SF9">
    <property type="entry name" value="TRANSCRIPTION INITIATION FACTOR TFIID SUBUNIT 5"/>
    <property type="match status" value="1"/>
</dbReference>
<dbReference type="PANTHER" id="PTHR19879">
    <property type="entry name" value="TRANSCRIPTION INITIATION FACTOR TFIID"/>
    <property type="match status" value="1"/>
</dbReference>
<dbReference type="InterPro" id="IPR015943">
    <property type="entry name" value="WD40/YVTN_repeat-like_dom_sf"/>
</dbReference>
<dbReference type="PROSITE" id="PS00678">
    <property type="entry name" value="WD_REPEATS_1"/>
    <property type="match status" value="1"/>
</dbReference>
<protein>
    <submittedName>
        <fullName evidence="4">Uncharacterized protein</fullName>
    </submittedName>
</protein>
<reference evidence="4 5" key="1">
    <citation type="submission" date="2016-11" db="EMBL/GenBank/DDBJ databases">
        <title>The macronuclear genome of Stentor coeruleus: a giant cell with tiny introns.</title>
        <authorList>
            <person name="Slabodnick M."/>
            <person name="Ruby J.G."/>
            <person name="Reiff S.B."/>
            <person name="Swart E.C."/>
            <person name="Gosai S."/>
            <person name="Prabakaran S."/>
            <person name="Witkowska E."/>
            <person name="Larue G.E."/>
            <person name="Fisher S."/>
            <person name="Freeman R.M."/>
            <person name="Gunawardena J."/>
            <person name="Chu W."/>
            <person name="Stover N.A."/>
            <person name="Gregory B.D."/>
            <person name="Nowacki M."/>
            <person name="Derisi J."/>
            <person name="Roy S.W."/>
            <person name="Marshall W.F."/>
            <person name="Sood P."/>
        </authorList>
    </citation>
    <scope>NUCLEOTIDE SEQUENCE [LARGE SCALE GENOMIC DNA]</scope>
    <source>
        <strain evidence="4">WM001</strain>
    </source>
</reference>
<organism evidence="4 5">
    <name type="scientific">Stentor coeruleus</name>
    <dbReference type="NCBI Taxonomy" id="5963"/>
    <lineage>
        <taxon>Eukaryota</taxon>
        <taxon>Sar</taxon>
        <taxon>Alveolata</taxon>
        <taxon>Ciliophora</taxon>
        <taxon>Postciliodesmatophora</taxon>
        <taxon>Heterotrichea</taxon>
        <taxon>Heterotrichida</taxon>
        <taxon>Stentoridae</taxon>
        <taxon>Stentor</taxon>
    </lineage>
</organism>